<evidence type="ECO:0000256" key="2">
    <source>
        <dbReference type="ARBA" id="ARBA00012146"/>
    </source>
</evidence>
<evidence type="ECO:0000256" key="3">
    <source>
        <dbReference type="ARBA" id="ARBA00022723"/>
    </source>
</evidence>
<sequence length="118" mass="13684">MEIEHTDSREFLGKTVTVKMDRPLHSKHPKHGWEYELNYGFIPDTKSPDGEELDAYVIGIDEPLENFKGVCIAIIHRTDDDDDKLVVVTPDQTGISDEEIRTKTHFQEQWFKSEIIRA</sequence>
<keyword evidence="5" id="KW-0460">Magnesium</keyword>
<dbReference type="AlphaFoldDB" id="A0A2H0UH28"/>
<dbReference type="Proteomes" id="UP000229612">
    <property type="component" value="Unassembled WGS sequence"/>
</dbReference>
<dbReference type="EMBL" id="PFBG01000032">
    <property type="protein sequence ID" value="PIR85724.1"/>
    <property type="molecule type" value="Genomic_DNA"/>
</dbReference>
<dbReference type="Gene3D" id="3.90.80.10">
    <property type="entry name" value="Inorganic pyrophosphatase"/>
    <property type="match status" value="1"/>
</dbReference>
<evidence type="ECO:0000256" key="5">
    <source>
        <dbReference type="ARBA" id="ARBA00022842"/>
    </source>
</evidence>
<dbReference type="GO" id="GO:0005737">
    <property type="term" value="C:cytoplasm"/>
    <property type="evidence" value="ECO:0007669"/>
    <property type="project" value="InterPro"/>
</dbReference>
<keyword evidence="4" id="KW-0378">Hydrolase</keyword>
<reference evidence="7" key="1">
    <citation type="submission" date="2017-09" db="EMBL/GenBank/DDBJ databases">
        <title>Depth-based differentiation of microbial function through sediment-hosted aquifers and enrichment of novel symbionts in the deep terrestrial subsurface.</title>
        <authorList>
            <person name="Probst A.J."/>
            <person name="Ladd B."/>
            <person name="Jarett J.K."/>
            <person name="Geller-Mcgrath D.E."/>
            <person name="Sieber C.M.K."/>
            <person name="Emerson J.B."/>
            <person name="Anantharaman K."/>
            <person name="Thomas B.C."/>
            <person name="Malmstrom R."/>
            <person name="Stieglmeier M."/>
            <person name="Klingl A."/>
            <person name="Woyke T."/>
            <person name="Ryan C.M."/>
            <person name="Banfield J.F."/>
        </authorList>
    </citation>
    <scope>NUCLEOTIDE SEQUENCE [LARGE SCALE GENOMIC DNA]</scope>
</reference>
<dbReference type="SUPFAM" id="SSF50324">
    <property type="entry name" value="Inorganic pyrophosphatase"/>
    <property type="match status" value="1"/>
</dbReference>
<dbReference type="GO" id="GO:0000287">
    <property type="term" value="F:magnesium ion binding"/>
    <property type="evidence" value="ECO:0007669"/>
    <property type="project" value="InterPro"/>
</dbReference>
<comment type="cofactor">
    <cofactor evidence="1">
        <name>Mg(2+)</name>
        <dbReference type="ChEBI" id="CHEBI:18420"/>
    </cofactor>
</comment>
<organism evidence="6 7">
    <name type="scientific">Candidatus Kaiserbacteria bacterium CG10_big_fil_rev_8_21_14_0_10_44_10</name>
    <dbReference type="NCBI Taxonomy" id="1974606"/>
    <lineage>
        <taxon>Bacteria</taxon>
        <taxon>Candidatus Kaiseribacteriota</taxon>
    </lineage>
</organism>
<evidence type="ECO:0000256" key="1">
    <source>
        <dbReference type="ARBA" id="ARBA00001946"/>
    </source>
</evidence>
<proteinExistence type="predicted"/>
<dbReference type="InterPro" id="IPR008162">
    <property type="entry name" value="Pyrophosphatase"/>
</dbReference>
<dbReference type="Pfam" id="PF00719">
    <property type="entry name" value="Pyrophosphatase"/>
    <property type="match status" value="1"/>
</dbReference>
<evidence type="ECO:0000313" key="6">
    <source>
        <dbReference type="EMBL" id="PIR85724.1"/>
    </source>
</evidence>
<protein>
    <recommendedName>
        <fullName evidence="2">inorganic diphosphatase</fullName>
        <ecNumber evidence="2">3.6.1.1</ecNumber>
    </recommendedName>
</protein>
<gene>
    <name evidence="6" type="ORF">COU14_02855</name>
</gene>
<dbReference type="EC" id="3.6.1.1" evidence="2"/>
<dbReference type="InterPro" id="IPR036649">
    <property type="entry name" value="Pyrophosphatase_sf"/>
</dbReference>
<evidence type="ECO:0000313" key="7">
    <source>
        <dbReference type="Proteomes" id="UP000229612"/>
    </source>
</evidence>
<keyword evidence="3" id="KW-0479">Metal-binding</keyword>
<name>A0A2H0UH28_9BACT</name>
<dbReference type="GO" id="GO:0006796">
    <property type="term" value="P:phosphate-containing compound metabolic process"/>
    <property type="evidence" value="ECO:0007669"/>
    <property type="project" value="InterPro"/>
</dbReference>
<evidence type="ECO:0000256" key="4">
    <source>
        <dbReference type="ARBA" id="ARBA00022801"/>
    </source>
</evidence>
<dbReference type="GO" id="GO:0004427">
    <property type="term" value="F:inorganic diphosphate phosphatase activity"/>
    <property type="evidence" value="ECO:0007669"/>
    <property type="project" value="UniProtKB-EC"/>
</dbReference>
<accession>A0A2H0UH28</accession>
<comment type="caution">
    <text evidence="6">The sequence shown here is derived from an EMBL/GenBank/DDBJ whole genome shotgun (WGS) entry which is preliminary data.</text>
</comment>